<sequence>MVPCRRPKVYQRRCWHQSKGYSSSLQLSQEMFHAEFPFVVSSPNRGSKKSSNKIRHLSKYYCGYLEGSSSRPSLPLWSFRQGQMS</sequence>
<dbReference type="AlphaFoldDB" id="A0AAV6VE97"/>
<evidence type="ECO:0000313" key="2">
    <source>
        <dbReference type="Proteomes" id="UP000827092"/>
    </source>
</evidence>
<organism evidence="1 2">
    <name type="scientific">Oedothorax gibbosus</name>
    <dbReference type="NCBI Taxonomy" id="931172"/>
    <lineage>
        <taxon>Eukaryota</taxon>
        <taxon>Metazoa</taxon>
        <taxon>Ecdysozoa</taxon>
        <taxon>Arthropoda</taxon>
        <taxon>Chelicerata</taxon>
        <taxon>Arachnida</taxon>
        <taxon>Araneae</taxon>
        <taxon>Araneomorphae</taxon>
        <taxon>Entelegynae</taxon>
        <taxon>Araneoidea</taxon>
        <taxon>Linyphiidae</taxon>
        <taxon>Erigoninae</taxon>
        <taxon>Oedothorax</taxon>
    </lineage>
</organism>
<dbReference type="EMBL" id="JAFNEN010000095">
    <property type="protein sequence ID" value="KAG8195019.1"/>
    <property type="molecule type" value="Genomic_DNA"/>
</dbReference>
<name>A0AAV6VE97_9ARAC</name>
<reference evidence="1 2" key="1">
    <citation type="journal article" date="2022" name="Nat. Ecol. Evol.">
        <title>A masculinizing supergene underlies an exaggerated male reproductive morph in a spider.</title>
        <authorList>
            <person name="Hendrickx F."/>
            <person name="De Corte Z."/>
            <person name="Sonet G."/>
            <person name="Van Belleghem S.M."/>
            <person name="Kostlbacher S."/>
            <person name="Vangestel C."/>
        </authorList>
    </citation>
    <scope>NUCLEOTIDE SEQUENCE [LARGE SCALE GENOMIC DNA]</scope>
    <source>
        <strain evidence="1">W744_W776</strain>
    </source>
</reference>
<gene>
    <name evidence="1" type="ORF">JTE90_008190</name>
</gene>
<evidence type="ECO:0000313" key="1">
    <source>
        <dbReference type="EMBL" id="KAG8195019.1"/>
    </source>
</evidence>
<comment type="caution">
    <text evidence="1">The sequence shown here is derived from an EMBL/GenBank/DDBJ whole genome shotgun (WGS) entry which is preliminary data.</text>
</comment>
<keyword evidence="2" id="KW-1185">Reference proteome</keyword>
<accession>A0AAV6VE97</accession>
<proteinExistence type="predicted"/>
<protein>
    <submittedName>
        <fullName evidence="1">Uncharacterized protein</fullName>
    </submittedName>
</protein>
<dbReference type="Proteomes" id="UP000827092">
    <property type="component" value="Unassembled WGS sequence"/>
</dbReference>